<sequence length="96" mass="10790">MDNFLTKRRTKIAIDGTCIDPKPVNAGVSQGCALFPTLFLLRINDLLKVNNTQIATRGLEPVASSVVLENEIRPHQIRRPYRQHFTDSSPNYQTPA</sequence>
<protein>
    <recommendedName>
        <fullName evidence="3">Reverse transcriptase domain-containing protein</fullName>
    </recommendedName>
</protein>
<dbReference type="OrthoDB" id="7468774at2759"/>
<dbReference type="EMBL" id="BGZK01000041">
    <property type="protein sequence ID" value="GBP10625.1"/>
    <property type="molecule type" value="Genomic_DNA"/>
</dbReference>
<dbReference type="Proteomes" id="UP000299102">
    <property type="component" value="Unassembled WGS sequence"/>
</dbReference>
<accession>A0A4C1T8Y8</accession>
<comment type="caution">
    <text evidence="1">The sequence shown here is derived from an EMBL/GenBank/DDBJ whole genome shotgun (WGS) entry which is preliminary data.</text>
</comment>
<evidence type="ECO:0000313" key="2">
    <source>
        <dbReference type="Proteomes" id="UP000299102"/>
    </source>
</evidence>
<organism evidence="1 2">
    <name type="scientific">Eumeta variegata</name>
    <name type="common">Bagworm moth</name>
    <name type="synonym">Eumeta japonica</name>
    <dbReference type="NCBI Taxonomy" id="151549"/>
    <lineage>
        <taxon>Eukaryota</taxon>
        <taxon>Metazoa</taxon>
        <taxon>Ecdysozoa</taxon>
        <taxon>Arthropoda</taxon>
        <taxon>Hexapoda</taxon>
        <taxon>Insecta</taxon>
        <taxon>Pterygota</taxon>
        <taxon>Neoptera</taxon>
        <taxon>Endopterygota</taxon>
        <taxon>Lepidoptera</taxon>
        <taxon>Glossata</taxon>
        <taxon>Ditrysia</taxon>
        <taxon>Tineoidea</taxon>
        <taxon>Psychidae</taxon>
        <taxon>Oiketicinae</taxon>
        <taxon>Eumeta</taxon>
    </lineage>
</organism>
<proteinExistence type="predicted"/>
<evidence type="ECO:0000313" key="1">
    <source>
        <dbReference type="EMBL" id="GBP10625.1"/>
    </source>
</evidence>
<name>A0A4C1T8Y8_EUMVA</name>
<keyword evidence="2" id="KW-1185">Reference proteome</keyword>
<gene>
    <name evidence="1" type="ORF">EVAR_76440_1</name>
</gene>
<reference evidence="1 2" key="1">
    <citation type="journal article" date="2019" name="Commun. Biol.">
        <title>The bagworm genome reveals a unique fibroin gene that provides high tensile strength.</title>
        <authorList>
            <person name="Kono N."/>
            <person name="Nakamura H."/>
            <person name="Ohtoshi R."/>
            <person name="Tomita M."/>
            <person name="Numata K."/>
            <person name="Arakawa K."/>
        </authorList>
    </citation>
    <scope>NUCLEOTIDE SEQUENCE [LARGE SCALE GENOMIC DNA]</scope>
</reference>
<evidence type="ECO:0008006" key="3">
    <source>
        <dbReference type="Google" id="ProtNLM"/>
    </source>
</evidence>
<dbReference type="AlphaFoldDB" id="A0A4C1T8Y8"/>